<protein>
    <submittedName>
        <fullName evidence="2">Uncharacterized protein</fullName>
    </submittedName>
</protein>
<feature type="region of interest" description="Disordered" evidence="1">
    <location>
        <begin position="1"/>
        <end position="38"/>
    </location>
</feature>
<name>A0A0A2LDS0_PENIT</name>
<evidence type="ECO:0000313" key="2">
    <source>
        <dbReference type="EMBL" id="KGO78049.1"/>
    </source>
</evidence>
<evidence type="ECO:0000256" key="1">
    <source>
        <dbReference type="SAM" id="MobiDB-lite"/>
    </source>
</evidence>
<dbReference type="AlphaFoldDB" id="A0A0A2LDS0"/>
<feature type="compositionally biased region" description="Basic and acidic residues" evidence="1">
    <location>
        <begin position="1"/>
        <end position="15"/>
    </location>
</feature>
<gene>
    <name evidence="2" type="ORF">PITC_025770</name>
</gene>
<organism evidence="2 3">
    <name type="scientific">Penicillium italicum</name>
    <name type="common">Blue mold</name>
    <dbReference type="NCBI Taxonomy" id="40296"/>
    <lineage>
        <taxon>Eukaryota</taxon>
        <taxon>Fungi</taxon>
        <taxon>Dikarya</taxon>
        <taxon>Ascomycota</taxon>
        <taxon>Pezizomycotina</taxon>
        <taxon>Eurotiomycetes</taxon>
        <taxon>Eurotiomycetidae</taxon>
        <taxon>Eurotiales</taxon>
        <taxon>Aspergillaceae</taxon>
        <taxon>Penicillium</taxon>
    </lineage>
</organism>
<comment type="caution">
    <text evidence="2">The sequence shown here is derived from an EMBL/GenBank/DDBJ whole genome shotgun (WGS) entry which is preliminary data.</text>
</comment>
<sequence>MQGEHSSARNSERPIRTVGNYTRAIGLAQNNPGSSKKG</sequence>
<accession>A0A0A2LDS0</accession>
<dbReference type="HOGENOM" id="CLU_3335784_0_0_1"/>
<dbReference type="PhylomeDB" id="A0A0A2LDS0"/>
<feature type="compositionally biased region" description="Polar residues" evidence="1">
    <location>
        <begin position="28"/>
        <end position="38"/>
    </location>
</feature>
<reference evidence="2 3" key="1">
    <citation type="journal article" date="2015" name="Mol. Plant Microbe Interact.">
        <title>Genome, transcriptome, and functional analyses of Penicillium expansum provide new insights into secondary metabolism and pathogenicity.</title>
        <authorList>
            <person name="Ballester A.R."/>
            <person name="Marcet-Houben M."/>
            <person name="Levin E."/>
            <person name="Sela N."/>
            <person name="Selma-Lazaro C."/>
            <person name="Carmona L."/>
            <person name="Wisniewski M."/>
            <person name="Droby S."/>
            <person name="Gonzalez-Candelas L."/>
            <person name="Gabaldon T."/>
        </authorList>
    </citation>
    <scope>NUCLEOTIDE SEQUENCE [LARGE SCALE GENOMIC DNA]</scope>
    <source>
        <strain evidence="2 3">PHI-1</strain>
    </source>
</reference>
<dbReference type="EMBL" id="JQGA01000071">
    <property type="protein sequence ID" value="KGO78049.1"/>
    <property type="molecule type" value="Genomic_DNA"/>
</dbReference>
<keyword evidence="3" id="KW-1185">Reference proteome</keyword>
<evidence type="ECO:0000313" key="3">
    <source>
        <dbReference type="Proteomes" id="UP000030104"/>
    </source>
</evidence>
<proteinExistence type="predicted"/>
<dbReference type="OrthoDB" id="10370399at2759"/>
<dbReference type="Proteomes" id="UP000030104">
    <property type="component" value="Unassembled WGS sequence"/>
</dbReference>